<dbReference type="RefSeq" id="XP_056867137.1">
    <property type="nucleotide sequence ID" value="XM_057011157.1"/>
</dbReference>
<evidence type="ECO:0000256" key="1">
    <source>
        <dbReference type="ARBA" id="ARBA00022723"/>
    </source>
</evidence>
<organism evidence="8 9">
    <name type="scientific">Raphanus sativus</name>
    <name type="common">Radish</name>
    <name type="synonym">Raphanus raphanistrum var. sativus</name>
    <dbReference type="NCBI Taxonomy" id="3726"/>
    <lineage>
        <taxon>Eukaryota</taxon>
        <taxon>Viridiplantae</taxon>
        <taxon>Streptophyta</taxon>
        <taxon>Embryophyta</taxon>
        <taxon>Tracheophyta</taxon>
        <taxon>Spermatophyta</taxon>
        <taxon>Magnoliopsida</taxon>
        <taxon>eudicotyledons</taxon>
        <taxon>Gunneridae</taxon>
        <taxon>Pentapetalae</taxon>
        <taxon>rosids</taxon>
        <taxon>malvids</taxon>
        <taxon>Brassicales</taxon>
        <taxon>Brassicaceae</taxon>
        <taxon>Brassiceae</taxon>
        <taxon>Raphanus</taxon>
    </lineage>
</organism>
<dbReference type="GeneID" id="130512800"/>
<dbReference type="GO" id="GO:0008270">
    <property type="term" value="F:zinc ion binding"/>
    <property type="evidence" value="ECO:0007669"/>
    <property type="project" value="UniProtKB-KW"/>
</dbReference>
<evidence type="ECO:0000256" key="6">
    <source>
        <dbReference type="SAM" id="Phobius"/>
    </source>
</evidence>
<dbReference type="InterPro" id="IPR010666">
    <property type="entry name" value="Znf_GRF"/>
</dbReference>
<evidence type="ECO:0000256" key="3">
    <source>
        <dbReference type="ARBA" id="ARBA00022833"/>
    </source>
</evidence>
<reference evidence="9" key="2">
    <citation type="submission" date="2025-08" db="UniProtKB">
        <authorList>
            <consortium name="RefSeq"/>
        </authorList>
    </citation>
    <scope>IDENTIFICATION</scope>
    <source>
        <tissue evidence="9">Leaf</tissue>
    </source>
</reference>
<evidence type="ECO:0000256" key="5">
    <source>
        <dbReference type="SAM" id="MobiDB-lite"/>
    </source>
</evidence>
<feature type="region of interest" description="Disordered" evidence="5">
    <location>
        <begin position="1"/>
        <end position="37"/>
    </location>
</feature>
<feature type="compositionally biased region" description="Low complexity" evidence="5">
    <location>
        <begin position="1"/>
        <end position="15"/>
    </location>
</feature>
<dbReference type="Proteomes" id="UP000504610">
    <property type="component" value="Chromosome 5"/>
</dbReference>
<name>A0A9W3DTP0_RAPSA</name>
<proteinExistence type="predicted"/>
<dbReference type="PANTHER" id="PTHR33248">
    <property type="entry name" value="ZINC ION-BINDING PROTEIN"/>
    <property type="match status" value="1"/>
</dbReference>
<evidence type="ECO:0000313" key="8">
    <source>
        <dbReference type="Proteomes" id="UP000504610"/>
    </source>
</evidence>
<evidence type="ECO:0000259" key="7">
    <source>
        <dbReference type="PROSITE" id="PS51999"/>
    </source>
</evidence>
<evidence type="ECO:0000256" key="4">
    <source>
        <dbReference type="PROSITE-ProRule" id="PRU01343"/>
    </source>
</evidence>
<protein>
    <submittedName>
        <fullName evidence="9">Uncharacterized protein LOC130512800</fullName>
    </submittedName>
</protein>
<accession>A0A9W3DTP0</accession>
<feature type="domain" description="GRF-type" evidence="7">
    <location>
        <begin position="63"/>
        <end position="104"/>
    </location>
</feature>
<dbReference type="AlphaFoldDB" id="A0A9W3DTP0"/>
<keyword evidence="8" id="KW-1185">Reference proteome</keyword>
<dbReference type="KEGG" id="rsz:130512800"/>
<sequence length="177" mass="20387">MGHDYSYSQPSQSDDLFGNEVDSGNSETEDLIRRDQAELSEQWRSPVQYPPQPEVEFGIPQSCYCGSQPRLATSSRTNYQGRRYYTCDNVDDGDCHVWKWWDVAVMEELRDRGRQVLQLAEKVDNLTLLSDYETDEKLAKLEKMVCDLAMEKSKWSEYFAGAIGLLMVVMAVVVMFK</sequence>
<evidence type="ECO:0000313" key="9">
    <source>
        <dbReference type="RefSeq" id="XP_056867137.1"/>
    </source>
</evidence>
<dbReference type="OrthoDB" id="1102003at2759"/>
<keyword evidence="6" id="KW-0812">Transmembrane</keyword>
<evidence type="ECO:0000256" key="2">
    <source>
        <dbReference type="ARBA" id="ARBA00022771"/>
    </source>
</evidence>
<keyword evidence="6" id="KW-1133">Transmembrane helix</keyword>
<reference evidence="8" key="1">
    <citation type="journal article" date="2019" name="Database">
        <title>The radish genome database (RadishGD): an integrated information resource for radish genomics.</title>
        <authorList>
            <person name="Yu H.J."/>
            <person name="Baek S."/>
            <person name="Lee Y.J."/>
            <person name="Cho A."/>
            <person name="Mun J.H."/>
        </authorList>
    </citation>
    <scope>NUCLEOTIDE SEQUENCE [LARGE SCALE GENOMIC DNA]</scope>
    <source>
        <strain evidence="8">cv. WK10039</strain>
    </source>
</reference>
<keyword evidence="6" id="KW-0472">Membrane</keyword>
<feature type="transmembrane region" description="Helical" evidence="6">
    <location>
        <begin position="158"/>
        <end position="176"/>
    </location>
</feature>
<keyword evidence="1" id="KW-0479">Metal-binding</keyword>
<keyword evidence="2 4" id="KW-0863">Zinc-finger</keyword>
<keyword evidence="3" id="KW-0862">Zinc</keyword>
<dbReference type="PROSITE" id="PS51999">
    <property type="entry name" value="ZF_GRF"/>
    <property type="match status" value="1"/>
</dbReference>
<gene>
    <name evidence="9" type="primary">LOC130512800</name>
</gene>